<dbReference type="Proteomes" id="UP001055439">
    <property type="component" value="Chromosome 4"/>
</dbReference>
<reference evidence="2" key="1">
    <citation type="submission" date="2022-05" db="EMBL/GenBank/DDBJ databases">
        <title>The Musa troglodytarum L. genome provides insights into the mechanism of non-climacteric behaviour and enrichment of carotenoids.</title>
        <authorList>
            <person name="Wang J."/>
        </authorList>
    </citation>
    <scope>NUCLEOTIDE SEQUENCE</scope>
    <source>
        <tissue evidence="2">Leaf</tissue>
    </source>
</reference>
<evidence type="ECO:0000313" key="3">
    <source>
        <dbReference type="Proteomes" id="UP001055439"/>
    </source>
</evidence>
<protein>
    <submittedName>
        <fullName evidence="2">Uncharacterized protein</fullName>
    </submittedName>
</protein>
<keyword evidence="1" id="KW-0472">Membrane</keyword>
<keyword evidence="3" id="KW-1185">Reference proteome</keyword>
<name>A0A9E7FIJ9_9LILI</name>
<dbReference type="AlphaFoldDB" id="A0A9E7FIJ9"/>
<dbReference type="EMBL" id="CP097506">
    <property type="protein sequence ID" value="URD96320.1"/>
    <property type="molecule type" value="Genomic_DNA"/>
</dbReference>
<proteinExistence type="predicted"/>
<organism evidence="2 3">
    <name type="scientific">Musa troglodytarum</name>
    <name type="common">fe'i banana</name>
    <dbReference type="NCBI Taxonomy" id="320322"/>
    <lineage>
        <taxon>Eukaryota</taxon>
        <taxon>Viridiplantae</taxon>
        <taxon>Streptophyta</taxon>
        <taxon>Embryophyta</taxon>
        <taxon>Tracheophyta</taxon>
        <taxon>Spermatophyta</taxon>
        <taxon>Magnoliopsida</taxon>
        <taxon>Liliopsida</taxon>
        <taxon>Zingiberales</taxon>
        <taxon>Musaceae</taxon>
        <taxon>Musa</taxon>
    </lineage>
</organism>
<sequence>MSHQGFRNEELRGSVRSKERLGLLFGTLSAFGTLGVPTWSTNCSADLPYASGIKSFLYLVLRIALFLRVLIPI</sequence>
<keyword evidence="1" id="KW-1133">Transmembrane helix</keyword>
<accession>A0A9E7FIJ9</accession>
<feature type="transmembrane region" description="Helical" evidence="1">
    <location>
        <begin position="52"/>
        <end position="71"/>
    </location>
</feature>
<evidence type="ECO:0000313" key="2">
    <source>
        <dbReference type="EMBL" id="URD96320.1"/>
    </source>
</evidence>
<feature type="transmembrane region" description="Helical" evidence="1">
    <location>
        <begin position="21"/>
        <end position="40"/>
    </location>
</feature>
<keyword evidence="1" id="KW-0812">Transmembrane</keyword>
<evidence type="ECO:0000256" key="1">
    <source>
        <dbReference type="SAM" id="Phobius"/>
    </source>
</evidence>
<gene>
    <name evidence="2" type="ORF">MUK42_36091</name>
</gene>